<dbReference type="InterPro" id="IPR042120">
    <property type="entry name" value="MutL_C_dimsub"/>
</dbReference>
<evidence type="ECO:0000313" key="5">
    <source>
        <dbReference type="EMBL" id="GBL96905.1"/>
    </source>
</evidence>
<feature type="domain" description="MutL C-terminal dimerisation" evidence="3">
    <location>
        <begin position="1406"/>
        <end position="1579"/>
    </location>
</feature>
<proteinExistence type="inferred from homology"/>
<name>A0A4Y2BZI7_ARAVE</name>
<evidence type="ECO:0000256" key="2">
    <source>
        <dbReference type="ARBA" id="ARBA00022763"/>
    </source>
</evidence>
<sequence length="1638" mass="184825">MKIHLLDLDVVKKLRSDLSFVSVSHCVEELVWNSIDAGSTCIAVRLNLPFYKIQVVDNGNGIPPDQMALVGKRYATSKCHSLEDLQNLQYGGFRGEALSSLKDIASNLMIESRASGCETTYCKIFNYGKAGSPTVSINPRPSKGTTVTVFDFMYNRPVRKNAISEAIDVEDTCKLVQSIALVHADISFSLLNETTGEMCLQFRKCTSSYFAFMQLFGKEKAKNLKPCDHREDDYKISGYISTDCFPSKNYQFLYVNNRITLKTRLHKLINNLLNKVFGGKNKHECNASVLPSPQMLSPSRNQYCCFILNISCPRNVYDTIFDRKRTMVEFSDWDKVTKLVQDAVVNFLSAEGLISDLPGETDNLILKEIDTDNPNSRFLNLGVDNFRNGLFSNPVKRLMKAAEVTKISDEELLNKQVNSKECIQSQCNPQNEINSQNLETTKNVVDTLLFNGLSSLDTESGCHGSQTIIHGKTFQKKNLICLKDTETSVFDRLRKINNNLKISDSKTNECSSISSLTSAFESHSDIPCRSIFPTQNPIMLTVPMKSTLSLLEKEGKGSDTLQKLKEKYLFMPKKSKLISGTSEKLVTPSSKANVIWNSNLKSNINLDKSSLLDNEVNKNITKESASPNSALAVDKNNSRKTSKYTFHEETVLSPFKRLRRAKNSNVKTQMLPVDESSSNESKSVVNNISNKTEFVLDSKVHNSPKSHFKEKNVEISCLQNLQTFHNEIDSNMTTKKKNLFDSEYQNHIDNNPAPSFLQFDNPNPFLKIYCSSKEINTRFCDSEEIIYDCVKNNPPLKNFRDCTETSISPPDMFLNDKSPHEVTNSKFLSRILTTKQFLQDSKTLKANNKTVFEKSHIIKLQSNLENSDDFTKLTRLNPDVSDDCDFLKSASSGELDFFHKKNYTIQNIPNELWFNPPQYAMKSSSAISYDDFQQDSKTLKNAPLMNCDTLTANISSENSSPSVNLSESFSPSVNSSVVIDANLNIGEKSLTSLSLSHQFESVKHSFIISPENLSIIDSPSRFQMNGEMNVAFERGAYSCAVSDMSGTSSSPRSSIIIDQDAPKPSVCDPDENKMKFSTKDQNVLNKQLISPTRFLNKTSKYNQKEYLQLANTPFNLISDFQSIGEEFTSEHKTEEYVNDGNDLINTSSVSNSQCVDEKFTSEHKTEEHVDGGNEPINMSSLRDEVNISISNNNQANTSFINCSPCGTEKSFPKNNLESIREQSAFCEPAQSKPEGNRWICKLNENTKQVAYIDSVTGNSTYFPPGSPEIEKARISANKDSDCGPSKKAHFFLTHDFSPFVSEFLSSKELPDVTDEICDLQIDLDNHIEKVENNDWRKKWRYPVKEVEITDNSGNIQNMFKEWENPMFQNPPEVNSLEKTQVSMCVPHMYFLNSYRFTQNCFNNLKVIGQVDCKFIACIMEDLSNNTKNEKLLILFDQHAVHERVRLEELFEDLYEVKENKKVVKTVPISPSLDVTLEPDEMRLLRSYHLSLRDIGFEINFPGDDNIVCVSSLPSCLANQTNNQPRKRIPEAATLVEKIIKEWLNSVMQTRSTSSVLPKTLNAVLNSQACRGAVKFGDPLDLSQCELLLDALSTCKLPFQCAHGRPSIAPILDLNKIKSLNKKRATPKLWKLHKVLENQ</sequence>
<evidence type="ECO:0000259" key="4">
    <source>
        <dbReference type="SMART" id="SM01340"/>
    </source>
</evidence>
<dbReference type="InterPro" id="IPR013507">
    <property type="entry name" value="DNA_mismatch_S5_2-like"/>
</dbReference>
<dbReference type="Gene3D" id="3.30.1370.100">
    <property type="entry name" value="MutL, C-terminal domain, regulatory subdomain"/>
    <property type="match status" value="1"/>
</dbReference>
<dbReference type="PANTHER" id="PTHR10073">
    <property type="entry name" value="DNA MISMATCH REPAIR PROTEIN MLH, PMS, MUTL"/>
    <property type="match status" value="1"/>
</dbReference>
<dbReference type="SUPFAM" id="SSF54211">
    <property type="entry name" value="Ribosomal protein S5 domain 2-like"/>
    <property type="match status" value="1"/>
</dbReference>
<organism evidence="5 6">
    <name type="scientific">Araneus ventricosus</name>
    <name type="common">Orbweaver spider</name>
    <name type="synonym">Epeira ventricosa</name>
    <dbReference type="NCBI Taxonomy" id="182803"/>
    <lineage>
        <taxon>Eukaryota</taxon>
        <taxon>Metazoa</taxon>
        <taxon>Ecdysozoa</taxon>
        <taxon>Arthropoda</taxon>
        <taxon>Chelicerata</taxon>
        <taxon>Arachnida</taxon>
        <taxon>Araneae</taxon>
        <taxon>Araneomorphae</taxon>
        <taxon>Entelegynae</taxon>
        <taxon>Araneoidea</taxon>
        <taxon>Araneidae</taxon>
        <taxon>Araneus</taxon>
    </lineage>
</organism>
<dbReference type="PROSITE" id="PS00058">
    <property type="entry name" value="DNA_MISMATCH_REPAIR_1"/>
    <property type="match status" value="1"/>
</dbReference>
<dbReference type="GO" id="GO:0032300">
    <property type="term" value="C:mismatch repair complex"/>
    <property type="evidence" value="ECO:0007669"/>
    <property type="project" value="InterPro"/>
</dbReference>
<dbReference type="OrthoDB" id="429932at2759"/>
<dbReference type="InterPro" id="IPR037198">
    <property type="entry name" value="MutL_C_sf"/>
</dbReference>
<dbReference type="InterPro" id="IPR014721">
    <property type="entry name" value="Ribsml_uS5_D2-typ_fold_subgr"/>
</dbReference>
<dbReference type="Pfam" id="PF08676">
    <property type="entry name" value="MutL_C"/>
    <property type="match status" value="1"/>
</dbReference>
<gene>
    <name evidence="5" type="primary">MLH3</name>
    <name evidence="5" type="ORF">AVEN_182497_1</name>
</gene>
<evidence type="ECO:0000313" key="6">
    <source>
        <dbReference type="Proteomes" id="UP000499080"/>
    </source>
</evidence>
<evidence type="ECO:0000256" key="1">
    <source>
        <dbReference type="ARBA" id="ARBA00006082"/>
    </source>
</evidence>
<dbReference type="SMART" id="SM01340">
    <property type="entry name" value="DNA_mis_repair"/>
    <property type="match status" value="1"/>
</dbReference>
<dbReference type="InterPro" id="IPR020568">
    <property type="entry name" value="Ribosomal_Su5_D2-typ_SF"/>
</dbReference>
<dbReference type="GO" id="GO:0030983">
    <property type="term" value="F:mismatched DNA binding"/>
    <property type="evidence" value="ECO:0007669"/>
    <property type="project" value="InterPro"/>
</dbReference>
<dbReference type="Pfam" id="PF01119">
    <property type="entry name" value="DNA_mis_repair"/>
    <property type="match status" value="1"/>
</dbReference>
<dbReference type="PANTHER" id="PTHR10073:SF47">
    <property type="entry name" value="DNA MISMATCH REPAIR PROTEIN MLH3"/>
    <property type="match status" value="1"/>
</dbReference>
<dbReference type="InterPro" id="IPR014790">
    <property type="entry name" value="MutL_C"/>
</dbReference>
<dbReference type="InterPro" id="IPR038973">
    <property type="entry name" value="MutL/Mlh/Pms-like"/>
</dbReference>
<dbReference type="InterPro" id="IPR036890">
    <property type="entry name" value="HATPase_C_sf"/>
</dbReference>
<keyword evidence="6" id="KW-1185">Reference proteome</keyword>
<dbReference type="Gene3D" id="3.30.1540.20">
    <property type="entry name" value="MutL, C-terminal domain, dimerisation subdomain"/>
    <property type="match status" value="1"/>
</dbReference>
<dbReference type="SUPFAM" id="SSF118116">
    <property type="entry name" value="DNA mismatch repair protein MutL"/>
    <property type="match status" value="1"/>
</dbReference>
<keyword evidence="2" id="KW-0227">DNA damage</keyword>
<dbReference type="GO" id="GO:0006298">
    <property type="term" value="P:mismatch repair"/>
    <property type="evidence" value="ECO:0007669"/>
    <property type="project" value="InterPro"/>
</dbReference>
<dbReference type="SMART" id="SM00853">
    <property type="entry name" value="MutL_C"/>
    <property type="match status" value="1"/>
</dbReference>
<comment type="similarity">
    <text evidence="1">Belongs to the DNA mismatch repair MutL/HexB family.</text>
</comment>
<dbReference type="Pfam" id="PF13589">
    <property type="entry name" value="HATPase_c_3"/>
    <property type="match status" value="1"/>
</dbReference>
<protein>
    <submittedName>
        <fullName evidence="5">DNA mismatch repair protein Mlh3</fullName>
    </submittedName>
</protein>
<accession>A0A4Y2BZI7</accession>
<dbReference type="GO" id="GO:0016887">
    <property type="term" value="F:ATP hydrolysis activity"/>
    <property type="evidence" value="ECO:0007669"/>
    <property type="project" value="InterPro"/>
</dbReference>
<dbReference type="GO" id="GO:0140664">
    <property type="term" value="F:ATP-dependent DNA damage sensor activity"/>
    <property type="evidence" value="ECO:0007669"/>
    <property type="project" value="InterPro"/>
</dbReference>
<dbReference type="GO" id="GO:0005524">
    <property type="term" value="F:ATP binding"/>
    <property type="evidence" value="ECO:0007669"/>
    <property type="project" value="InterPro"/>
</dbReference>
<evidence type="ECO:0000259" key="3">
    <source>
        <dbReference type="SMART" id="SM00853"/>
    </source>
</evidence>
<comment type="caution">
    <text evidence="5">The sequence shown here is derived from an EMBL/GenBank/DDBJ whole genome shotgun (WGS) entry which is preliminary data.</text>
</comment>
<feature type="domain" description="DNA mismatch repair protein S5" evidence="4">
    <location>
        <begin position="212"/>
        <end position="349"/>
    </location>
</feature>
<dbReference type="Proteomes" id="UP000499080">
    <property type="component" value="Unassembled WGS sequence"/>
</dbReference>
<dbReference type="InterPro" id="IPR014762">
    <property type="entry name" value="DNA_mismatch_repair_CS"/>
</dbReference>
<dbReference type="SUPFAM" id="SSF55874">
    <property type="entry name" value="ATPase domain of HSP90 chaperone/DNA topoisomerase II/histidine kinase"/>
    <property type="match status" value="1"/>
</dbReference>
<dbReference type="Gene3D" id="3.30.565.10">
    <property type="entry name" value="Histidine kinase-like ATPase, C-terminal domain"/>
    <property type="match status" value="1"/>
</dbReference>
<dbReference type="Gene3D" id="3.30.230.10">
    <property type="match status" value="1"/>
</dbReference>
<dbReference type="InterPro" id="IPR042121">
    <property type="entry name" value="MutL_C_regsub"/>
</dbReference>
<dbReference type="EMBL" id="BGPR01000125">
    <property type="protein sequence ID" value="GBL96905.1"/>
    <property type="molecule type" value="Genomic_DNA"/>
</dbReference>
<reference evidence="5 6" key="1">
    <citation type="journal article" date="2019" name="Sci. Rep.">
        <title>Orb-weaving spider Araneus ventricosus genome elucidates the spidroin gene catalogue.</title>
        <authorList>
            <person name="Kono N."/>
            <person name="Nakamura H."/>
            <person name="Ohtoshi R."/>
            <person name="Moran D.A.P."/>
            <person name="Shinohara A."/>
            <person name="Yoshida Y."/>
            <person name="Fujiwara M."/>
            <person name="Mori M."/>
            <person name="Tomita M."/>
            <person name="Arakawa K."/>
        </authorList>
    </citation>
    <scope>NUCLEOTIDE SEQUENCE [LARGE SCALE GENOMIC DNA]</scope>
</reference>